<evidence type="ECO:0000256" key="3">
    <source>
        <dbReference type="ARBA" id="ARBA00029447"/>
    </source>
</evidence>
<keyword evidence="2 4" id="KW-0807">Transducer</keyword>
<gene>
    <name evidence="6" type="ordered locus">EbC_pEb17200530</name>
</gene>
<dbReference type="SUPFAM" id="SSF58104">
    <property type="entry name" value="Methyl-accepting chemotaxis protein (MCP) signaling domain"/>
    <property type="match status" value="1"/>
</dbReference>
<proteinExistence type="inferred from homology"/>
<dbReference type="InterPro" id="IPR051310">
    <property type="entry name" value="MCP_chemotaxis"/>
</dbReference>
<evidence type="ECO:0000256" key="2">
    <source>
        <dbReference type="ARBA" id="ARBA00023224"/>
    </source>
</evidence>
<comment type="similarity">
    <text evidence="3">Belongs to the methyl-accepting chemotaxis (MCP) protein family.</text>
</comment>
<dbReference type="InterPro" id="IPR004090">
    <property type="entry name" value="Chemotax_Me-accpt_rcpt"/>
</dbReference>
<dbReference type="Pfam" id="PF00015">
    <property type="entry name" value="MCPsignal"/>
    <property type="match status" value="1"/>
</dbReference>
<dbReference type="KEGG" id="ebi:EbC_pEb17200530"/>
<protein>
    <submittedName>
        <fullName evidence="6">Methyl-accepting chemotaxis protein</fullName>
    </submittedName>
</protein>
<geneLocation type="plasmid" evidence="6 7">
    <name>pEB170</name>
</geneLocation>
<evidence type="ECO:0000256" key="1">
    <source>
        <dbReference type="ARBA" id="ARBA00022500"/>
    </source>
</evidence>
<dbReference type="GO" id="GO:0007165">
    <property type="term" value="P:signal transduction"/>
    <property type="evidence" value="ECO:0007669"/>
    <property type="project" value="UniProtKB-KW"/>
</dbReference>
<dbReference type="EMBL" id="FP236830">
    <property type="protein sequence ID" value="CAX53506.1"/>
    <property type="molecule type" value="Genomic_DNA"/>
</dbReference>
<dbReference type="SMART" id="SM00283">
    <property type="entry name" value="MA"/>
    <property type="match status" value="1"/>
</dbReference>
<sequence length="174" mass="17965">MQRMSDTMNAISVSAAKVRDITSVIESIAFQTNILALNAAVEAARAGEEGRGFAVVAGEVRTLAQRSANAAHDIKQLMAEAVSVVDSGVVAAADAGDSILKIVGMVGELAEAMDNISLASSEQMLGISQVSIAVSQMDGVTQNNAALVEESSSASQSLSEQAHALRGMVDNFRV</sequence>
<dbReference type="PROSITE" id="PS50111">
    <property type="entry name" value="CHEMOTAXIS_TRANSDUC_2"/>
    <property type="match status" value="1"/>
</dbReference>
<keyword evidence="7" id="KW-1185">Reference proteome</keyword>
<accession>D8MJQ8</accession>
<evidence type="ECO:0000313" key="7">
    <source>
        <dbReference type="Proteomes" id="UP000008793"/>
    </source>
</evidence>
<dbReference type="GO" id="GO:0005886">
    <property type="term" value="C:plasma membrane"/>
    <property type="evidence" value="ECO:0007669"/>
    <property type="project" value="TreeGrafter"/>
</dbReference>
<dbReference type="HOGENOM" id="CLU_000445_107_18_6"/>
<name>D8MJQ8_ERWBE</name>
<dbReference type="GO" id="GO:0004888">
    <property type="term" value="F:transmembrane signaling receptor activity"/>
    <property type="evidence" value="ECO:0007669"/>
    <property type="project" value="InterPro"/>
</dbReference>
<feature type="domain" description="Methyl-accepting transducer" evidence="5">
    <location>
        <begin position="1"/>
        <end position="159"/>
    </location>
</feature>
<dbReference type="GO" id="GO:0006935">
    <property type="term" value="P:chemotaxis"/>
    <property type="evidence" value="ECO:0007669"/>
    <property type="project" value="UniProtKB-KW"/>
</dbReference>
<dbReference type="PANTHER" id="PTHR43531">
    <property type="entry name" value="PROTEIN ICFG"/>
    <property type="match status" value="1"/>
</dbReference>
<keyword evidence="1" id="KW-0145">Chemotaxis</keyword>
<dbReference type="PRINTS" id="PR00260">
    <property type="entry name" value="CHEMTRNSDUCR"/>
</dbReference>
<evidence type="ECO:0000256" key="4">
    <source>
        <dbReference type="PROSITE-ProRule" id="PRU00284"/>
    </source>
</evidence>
<evidence type="ECO:0000313" key="6">
    <source>
        <dbReference type="EMBL" id="CAX53506.1"/>
    </source>
</evidence>
<organism evidence="7">
    <name type="scientific">Erwinia billingiae (strain Eb661)</name>
    <dbReference type="NCBI Taxonomy" id="634500"/>
    <lineage>
        <taxon>Bacteria</taxon>
        <taxon>Pseudomonadati</taxon>
        <taxon>Pseudomonadota</taxon>
        <taxon>Gammaproteobacteria</taxon>
        <taxon>Enterobacterales</taxon>
        <taxon>Erwiniaceae</taxon>
        <taxon>Erwinia</taxon>
    </lineage>
</organism>
<keyword evidence="6" id="KW-0614">Plasmid</keyword>
<dbReference type="InterPro" id="IPR004089">
    <property type="entry name" value="MCPsignal_dom"/>
</dbReference>
<reference evidence="6 7" key="1">
    <citation type="journal article" date="2010" name="BMC Genomics">
        <title>Genome comparison of the epiphytic bacteria Erwinia billingiae and E. tasmaniensis with the pear pathogen E. pyrifoliae.</title>
        <authorList>
            <person name="Kube M."/>
            <person name="Migdoll A.M."/>
            <person name="Gehring I."/>
            <person name="Heitmann K."/>
            <person name="Mayer Y."/>
            <person name="Kuhl H."/>
            <person name="Knaust F."/>
            <person name="Geider K."/>
            <person name="Reinhardt R."/>
        </authorList>
    </citation>
    <scope>NUCLEOTIDE SEQUENCE [LARGE SCALE GENOMIC DNA]</scope>
    <source>
        <strain evidence="6 7">Eb661</strain>
        <plasmid evidence="6">pEB170</plasmid>
    </source>
</reference>
<dbReference type="PANTHER" id="PTHR43531:SF5">
    <property type="entry name" value="METHYL-ACCEPTING CHEMOTAXIS PROTEIN III"/>
    <property type="match status" value="1"/>
</dbReference>
<dbReference type="Gene3D" id="1.10.287.950">
    <property type="entry name" value="Methyl-accepting chemotaxis protein"/>
    <property type="match status" value="1"/>
</dbReference>
<evidence type="ECO:0000259" key="5">
    <source>
        <dbReference type="PROSITE" id="PS50111"/>
    </source>
</evidence>
<dbReference type="AlphaFoldDB" id="D8MJQ8"/>
<dbReference type="Proteomes" id="UP000008793">
    <property type="component" value="Plasmid pEB170"/>
</dbReference>